<proteinExistence type="inferred from homology"/>
<dbReference type="Gene3D" id="3.40.50.10680">
    <property type="entry name" value="CofD-like domains"/>
    <property type="match status" value="1"/>
</dbReference>
<dbReference type="STRING" id="748449.Halha_2113"/>
<evidence type="ECO:0000256" key="2">
    <source>
        <dbReference type="HAMAP-Rule" id="MF_00973"/>
    </source>
</evidence>
<evidence type="ECO:0000313" key="4">
    <source>
        <dbReference type="EMBL" id="AGB41997.1"/>
    </source>
</evidence>
<accession>L0K9M2</accession>
<evidence type="ECO:0000256" key="1">
    <source>
        <dbReference type="ARBA" id="ARBA00022490"/>
    </source>
</evidence>
<dbReference type="PANTHER" id="PTHR30135:SF3">
    <property type="entry name" value="GLUCONEOGENESIS FACTOR-RELATED"/>
    <property type="match status" value="1"/>
</dbReference>
<comment type="similarity">
    <text evidence="2">Belongs to the gluconeogenesis factor family.</text>
</comment>
<feature type="transmembrane region" description="Helical" evidence="3">
    <location>
        <begin position="61"/>
        <end position="82"/>
    </location>
</feature>
<dbReference type="EMBL" id="CP003359">
    <property type="protein sequence ID" value="AGB41997.1"/>
    <property type="molecule type" value="Genomic_DNA"/>
</dbReference>
<comment type="function">
    <text evidence="2">Required for morphogenesis under gluconeogenic growth conditions.</text>
</comment>
<keyword evidence="3" id="KW-0812">Transmembrane</keyword>
<reference evidence="5" key="1">
    <citation type="submission" date="2012-02" db="EMBL/GenBank/DDBJ databases">
        <title>The complete genome of Halobacteroides halobius DSM 5150.</title>
        <authorList>
            <person name="Lucas S."/>
            <person name="Copeland A."/>
            <person name="Lapidus A."/>
            <person name="Glavina del Rio T."/>
            <person name="Dalin E."/>
            <person name="Tice H."/>
            <person name="Bruce D."/>
            <person name="Goodwin L."/>
            <person name="Pitluck S."/>
            <person name="Peters L."/>
            <person name="Mikhailova N."/>
            <person name="Gu W."/>
            <person name="Kyrpides N."/>
            <person name="Mavromatis K."/>
            <person name="Ivanova N."/>
            <person name="Brettin T."/>
            <person name="Detter J.C."/>
            <person name="Han C."/>
            <person name="Larimer F."/>
            <person name="Land M."/>
            <person name="Hauser L."/>
            <person name="Markowitz V."/>
            <person name="Cheng J.-F."/>
            <person name="Hugenholtz P."/>
            <person name="Woyke T."/>
            <person name="Wu D."/>
            <person name="Tindall B."/>
            <person name="Pomrenke H."/>
            <person name="Brambilla E."/>
            <person name="Klenk H.-P."/>
            <person name="Eisen J.A."/>
        </authorList>
    </citation>
    <scope>NUCLEOTIDE SEQUENCE [LARGE SCALE GENOMIC DNA]</scope>
    <source>
        <strain evidence="5">ATCC 35273 / DSM 5150 / MD-1</strain>
    </source>
</reference>
<keyword evidence="3" id="KW-0472">Membrane</keyword>
<dbReference type="InterPro" id="IPR010119">
    <property type="entry name" value="Gluconeogen_factor"/>
</dbReference>
<dbReference type="AlphaFoldDB" id="L0K9M2"/>
<dbReference type="GO" id="GO:0008360">
    <property type="term" value="P:regulation of cell shape"/>
    <property type="evidence" value="ECO:0007669"/>
    <property type="project" value="UniProtKB-UniRule"/>
</dbReference>
<dbReference type="InterPro" id="IPR002882">
    <property type="entry name" value="CofD"/>
</dbReference>
<feature type="transmembrane region" description="Helical" evidence="3">
    <location>
        <begin position="16"/>
        <end position="37"/>
    </location>
</feature>
<name>L0K9M2_HALHC</name>
<evidence type="ECO:0000313" key="5">
    <source>
        <dbReference type="Proteomes" id="UP000010880"/>
    </source>
</evidence>
<evidence type="ECO:0000256" key="3">
    <source>
        <dbReference type="SAM" id="Phobius"/>
    </source>
</evidence>
<dbReference type="GO" id="GO:0043743">
    <property type="term" value="F:LPPG:FO 2-phospho-L-lactate transferase activity"/>
    <property type="evidence" value="ECO:0007669"/>
    <property type="project" value="InterPro"/>
</dbReference>
<comment type="subcellular location">
    <subcellularLocation>
        <location evidence="2">Cytoplasm</location>
    </subcellularLocation>
</comment>
<dbReference type="CDD" id="cd07187">
    <property type="entry name" value="YvcK_like"/>
    <property type="match status" value="1"/>
</dbReference>
<dbReference type="HAMAP" id="MF_00973">
    <property type="entry name" value="Gluconeogen_factor"/>
    <property type="match status" value="1"/>
</dbReference>
<sequence>MKKLKWLYPGMRFKRWLALVGLGILLVSVGVAILIGFESLSLIESVLIELVYKITGKFTPLINKVLGAIIIIIGLYFVGFGIKRMINSVYDVLLPEQDTELVDLFYQKRYLNKGPKIVVVGGGTGLSTLLRGLKKYTSNLTALVTVADDGGSSGMLREELGILPPGDIRNCLVALADTEPLMESLFQYRYKKGTDLKGHSFGNLFIATMSEILGDFEEGVKASSEVLAIRGRVLPATLEDVTLSARLKNGTVIEGESQIPEAQGEIEQVFINPVDSDPLPAALEAIKEADAIILGPGSLYTSVLPNLLVEQLSSAIKKTDALTAYVCNVMTQPGETDNYTASDHVQAIYDHIDSEIMDYILVNNETIESELIKKYAEEGSSPVEVDLDKLHEQGLQVIQESMINQSDLVRHNSDKLAKVIMNLVVEELK</sequence>
<protein>
    <recommendedName>
        <fullName evidence="2">Putative gluconeogenesis factor</fullName>
    </recommendedName>
</protein>
<organism evidence="4 5">
    <name type="scientific">Halobacteroides halobius (strain ATCC 35273 / DSM 5150 / MD-1)</name>
    <dbReference type="NCBI Taxonomy" id="748449"/>
    <lineage>
        <taxon>Bacteria</taxon>
        <taxon>Bacillati</taxon>
        <taxon>Bacillota</taxon>
        <taxon>Clostridia</taxon>
        <taxon>Halanaerobiales</taxon>
        <taxon>Halobacteroidaceae</taxon>
        <taxon>Halobacteroides</taxon>
    </lineage>
</organism>
<dbReference type="RefSeq" id="WP_015327711.1">
    <property type="nucleotide sequence ID" value="NC_019978.1"/>
</dbReference>
<dbReference type="Pfam" id="PF01933">
    <property type="entry name" value="CofD"/>
    <property type="match status" value="1"/>
</dbReference>
<dbReference type="InterPro" id="IPR038136">
    <property type="entry name" value="CofD-like_dom_sf"/>
</dbReference>
<dbReference type="NCBIfam" id="TIGR01826">
    <property type="entry name" value="CofD_related"/>
    <property type="match status" value="1"/>
</dbReference>
<dbReference type="KEGG" id="hhl:Halha_2113"/>
<keyword evidence="3" id="KW-1133">Transmembrane helix</keyword>
<dbReference type="eggNOG" id="COG0391">
    <property type="taxonomic scope" value="Bacteria"/>
</dbReference>
<keyword evidence="5" id="KW-1185">Reference proteome</keyword>
<dbReference type="PANTHER" id="PTHR30135">
    <property type="entry name" value="UNCHARACTERIZED PROTEIN YVCK-RELATED"/>
    <property type="match status" value="1"/>
</dbReference>
<dbReference type="SUPFAM" id="SSF142338">
    <property type="entry name" value="CofD-like"/>
    <property type="match status" value="1"/>
</dbReference>
<gene>
    <name evidence="4" type="ordered locus">Halha_2113</name>
</gene>
<keyword evidence="1 2" id="KW-0963">Cytoplasm</keyword>
<dbReference type="HOGENOM" id="CLU_044041_0_0_9"/>
<dbReference type="GO" id="GO:0005737">
    <property type="term" value="C:cytoplasm"/>
    <property type="evidence" value="ECO:0007669"/>
    <property type="project" value="UniProtKB-SubCell"/>
</dbReference>
<dbReference type="Proteomes" id="UP000010880">
    <property type="component" value="Chromosome"/>
</dbReference>
<dbReference type="PATRIC" id="fig|748449.3.peg.2027"/>